<gene>
    <name evidence="2" type="ORF">UCRPC4_g04570</name>
</gene>
<evidence type="ECO:0000313" key="3">
    <source>
        <dbReference type="Proteomes" id="UP000053317"/>
    </source>
</evidence>
<protein>
    <submittedName>
        <fullName evidence="2">Putative ribosomal protein l24e</fullName>
    </submittedName>
</protein>
<accession>A0A0G2EA29</accession>
<reference evidence="2 3" key="1">
    <citation type="submission" date="2015-05" db="EMBL/GenBank/DDBJ databases">
        <title>Distinctive expansion of gene families associated with plant cell wall degradation and secondary metabolism in the genomes of grapevine trunk pathogens.</title>
        <authorList>
            <person name="Lawrence D.P."/>
            <person name="Travadon R."/>
            <person name="Rolshausen P.E."/>
            <person name="Baumgartner K."/>
        </authorList>
    </citation>
    <scope>NUCLEOTIDE SEQUENCE [LARGE SCALE GENOMIC DNA]</scope>
    <source>
        <strain evidence="2">UCRPC4</strain>
    </source>
</reference>
<evidence type="ECO:0000313" key="2">
    <source>
        <dbReference type="EMBL" id="KKY19196.1"/>
    </source>
</evidence>
<feature type="compositionally biased region" description="Basic and acidic residues" evidence="1">
    <location>
        <begin position="217"/>
        <end position="235"/>
    </location>
</feature>
<keyword evidence="2" id="KW-0689">Ribosomal protein</keyword>
<dbReference type="GO" id="GO:0005840">
    <property type="term" value="C:ribosome"/>
    <property type="evidence" value="ECO:0007669"/>
    <property type="project" value="UniProtKB-KW"/>
</dbReference>
<comment type="caution">
    <text evidence="2">The sequence shown here is derived from an EMBL/GenBank/DDBJ whole genome shotgun (WGS) entry which is preliminary data.</text>
</comment>
<dbReference type="PANTHER" id="PTHR22949:SF0">
    <property type="entry name" value="RE27538P"/>
    <property type="match status" value="1"/>
</dbReference>
<feature type="compositionally biased region" description="Basic and acidic residues" evidence="1">
    <location>
        <begin position="41"/>
        <end position="52"/>
    </location>
</feature>
<keyword evidence="2" id="KW-0687">Ribonucleoprotein</keyword>
<dbReference type="AlphaFoldDB" id="A0A0G2EA29"/>
<organism evidence="2 3">
    <name type="scientific">Phaeomoniella chlamydospora</name>
    <name type="common">Phaeoacremonium chlamydosporum</name>
    <dbReference type="NCBI Taxonomy" id="158046"/>
    <lineage>
        <taxon>Eukaryota</taxon>
        <taxon>Fungi</taxon>
        <taxon>Dikarya</taxon>
        <taxon>Ascomycota</taxon>
        <taxon>Pezizomycotina</taxon>
        <taxon>Eurotiomycetes</taxon>
        <taxon>Chaetothyriomycetidae</taxon>
        <taxon>Phaeomoniellales</taxon>
        <taxon>Phaeomoniellaceae</taxon>
        <taxon>Phaeomoniella</taxon>
    </lineage>
</organism>
<dbReference type="OrthoDB" id="5599902at2759"/>
<evidence type="ECO:0000256" key="1">
    <source>
        <dbReference type="SAM" id="MobiDB-lite"/>
    </source>
</evidence>
<sequence length="245" mass="26869">MSAPNMGNGMSAPTGGLTTPTGRVPTTMPMAAPQFSHHHGHTDGPEAKHEDLNGATDYPGTTQSQRRPVGNAAVVSADRSDEVDEKDVFGDLPDGKRRKFILVDNAGKRIRVKVMLDQVNVSEIPESYRKKYSVFPRSFNSTDGGAVQEEPRYRRYFNDEGADNGESIVTRTSVPAPLPDGTDGQVQVPCISRMDAYRDKMRSSIIGSGQDESVSPHFERRQGKRRWADIEKRASDAPMPAAPKQ</sequence>
<dbReference type="Proteomes" id="UP000053317">
    <property type="component" value="Unassembled WGS sequence"/>
</dbReference>
<dbReference type="PANTHER" id="PTHR22949">
    <property type="entry name" value="WHITE COLLAR 2 PROTEIN WC2"/>
    <property type="match status" value="1"/>
</dbReference>
<proteinExistence type="predicted"/>
<dbReference type="EMBL" id="LCWF01000109">
    <property type="protein sequence ID" value="KKY19196.1"/>
    <property type="molecule type" value="Genomic_DNA"/>
</dbReference>
<keyword evidence="3" id="KW-1185">Reference proteome</keyword>
<feature type="region of interest" description="Disordered" evidence="1">
    <location>
        <begin position="202"/>
        <end position="245"/>
    </location>
</feature>
<name>A0A0G2EA29_PHACM</name>
<reference evidence="2 3" key="2">
    <citation type="submission" date="2015-05" db="EMBL/GenBank/DDBJ databases">
        <authorList>
            <person name="Morales-Cruz A."/>
            <person name="Amrine K.C."/>
            <person name="Cantu D."/>
        </authorList>
    </citation>
    <scope>NUCLEOTIDE SEQUENCE [LARGE SCALE GENOMIC DNA]</scope>
    <source>
        <strain evidence="2">UCRPC4</strain>
    </source>
</reference>
<feature type="region of interest" description="Disordered" evidence="1">
    <location>
        <begin position="1"/>
        <end position="79"/>
    </location>
</feature>